<keyword evidence="5" id="KW-0648">Protein biosynthesis</keyword>
<evidence type="ECO:0000313" key="6">
    <source>
        <dbReference type="Proteomes" id="UP000034786"/>
    </source>
</evidence>
<dbReference type="InterPro" id="IPR009057">
    <property type="entry name" value="Homeodomain-like_sf"/>
</dbReference>
<dbReference type="Gene3D" id="1.10.10.60">
    <property type="entry name" value="Homeodomain-like"/>
    <property type="match status" value="1"/>
</dbReference>
<dbReference type="SMART" id="SM00342">
    <property type="entry name" value="HTH_ARAC"/>
    <property type="match status" value="1"/>
</dbReference>
<evidence type="ECO:0000256" key="2">
    <source>
        <dbReference type="ARBA" id="ARBA00023125"/>
    </source>
</evidence>
<dbReference type="GO" id="GO:0003700">
    <property type="term" value="F:DNA-binding transcription factor activity"/>
    <property type="evidence" value="ECO:0007669"/>
    <property type="project" value="InterPro"/>
</dbReference>
<dbReference type="SUPFAM" id="SSF46689">
    <property type="entry name" value="Homeodomain-like"/>
    <property type="match status" value="1"/>
</dbReference>
<dbReference type="InterPro" id="IPR037923">
    <property type="entry name" value="HTH-like"/>
</dbReference>
<dbReference type="STRING" id="284040.UK15_30440"/>
<dbReference type="EMBL" id="JYJH01000028">
    <property type="protein sequence ID" value="KJK35676.1"/>
    <property type="molecule type" value="Genomic_DNA"/>
</dbReference>
<dbReference type="SUPFAM" id="SSF51215">
    <property type="entry name" value="Regulatory protein AraC"/>
    <property type="match status" value="1"/>
</dbReference>
<comment type="caution">
    <text evidence="5">The sequence shown here is derived from an EMBL/GenBank/DDBJ whole genome shotgun (WGS) entry which is preliminary data.</text>
</comment>
<dbReference type="InterPro" id="IPR018060">
    <property type="entry name" value="HTH_AraC"/>
</dbReference>
<protein>
    <submittedName>
        <fullName evidence="5">Translation initiation factor IF-2</fullName>
    </submittedName>
</protein>
<evidence type="ECO:0000256" key="3">
    <source>
        <dbReference type="ARBA" id="ARBA00023163"/>
    </source>
</evidence>
<dbReference type="AlphaFoldDB" id="A0A0M2GER0"/>
<dbReference type="GO" id="GO:0003743">
    <property type="term" value="F:translation initiation factor activity"/>
    <property type="evidence" value="ECO:0007669"/>
    <property type="project" value="UniProtKB-KW"/>
</dbReference>
<keyword evidence="5" id="KW-0396">Initiation factor</keyword>
<feature type="domain" description="HTH araC/xylS-type" evidence="4">
    <location>
        <begin position="192"/>
        <end position="290"/>
    </location>
</feature>
<gene>
    <name evidence="5" type="ORF">UK15_30440</name>
</gene>
<dbReference type="Pfam" id="PF12833">
    <property type="entry name" value="HTH_18"/>
    <property type="match status" value="1"/>
</dbReference>
<name>A0A0M2GER0_9ACTN</name>
<dbReference type="GO" id="GO:0043565">
    <property type="term" value="F:sequence-specific DNA binding"/>
    <property type="evidence" value="ECO:0007669"/>
    <property type="project" value="InterPro"/>
</dbReference>
<dbReference type="PANTHER" id="PTHR43280">
    <property type="entry name" value="ARAC-FAMILY TRANSCRIPTIONAL REGULATOR"/>
    <property type="match status" value="1"/>
</dbReference>
<dbReference type="Proteomes" id="UP000034786">
    <property type="component" value="Unassembled WGS sequence"/>
</dbReference>
<accession>A0A0M2GER0</accession>
<keyword evidence="3" id="KW-0804">Transcription</keyword>
<keyword evidence="1" id="KW-0805">Transcription regulation</keyword>
<organism evidence="5 6">
    <name type="scientific">Streptomyces variegatus</name>
    <dbReference type="NCBI Taxonomy" id="284040"/>
    <lineage>
        <taxon>Bacteria</taxon>
        <taxon>Bacillati</taxon>
        <taxon>Actinomycetota</taxon>
        <taxon>Actinomycetes</taxon>
        <taxon>Kitasatosporales</taxon>
        <taxon>Streptomycetaceae</taxon>
        <taxon>Streptomyces</taxon>
    </lineage>
</organism>
<reference evidence="6" key="1">
    <citation type="submission" date="2015-02" db="EMBL/GenBank/DDBJ databases">
        <authorList>
            <person name="Ju K.-S."/>
            <person name="Doroghazi J.R."/>
            <person name="Metcalf W."/>
        </authorList>
    </citation>
    <scope>NUCLEOTIDE SEQUENCE [LARGE SCALE GENOMIC DNA]</scope>
    <source>
        <strain evidence="6">NRRL B-16380</strain>
    </source>
</reference>
<dbReference type="PANTHER" id="PTHR43280:SF32">
    <property type="entry name" value="TRANSCRIPTIONAL REGULATORY PROTEIN"/>
    <property type="match status" value="1"/>
</dbReference>
<keyword evidence="6" id="KW-1185">Reference proteome</keyword>
<evidence type="ECO:0000256" key="1">
    <source>
        <dbReference type="ARBA" id="ARBA00023015"/>
    </source>
</evidence>
<proteinExistence type="predicted"/>
<evidence type="ECO:0000313" key="5">
    <source>
        <dbReference type="EMBL" id="KJK35676.1"/>
    </source>
</evidence>
<dbReference type="PROSITE" id="PS01124">
    <property type="entry name" value="HTH_ARAC_FAMILY_2"/>
    <property type="match status" value="1"/>
</dbReference>
<dbReference type="PATRIC" id="fig|284040.3.peg.4486"/>
<evidence type="ECO:0000259" key="4">
    <source>
        <dbReference type="PROSITE" id="PS01124"/>
    </source>
</evidence>
<sequence length="295" mass="32028">MGKNGHLAVRDLRYTAAVGAPAGVEVGELGGLFARARRHGNDPHAFLRPAFHQLIAVRERSLHLTVDFVEHELPPGAWLWIRPGQVQRFGRDLSAADGTIVVFQPGFLPPSTLAAADLGPPYQQAPVRPSGQDARALRLGLDHLAFEFAAMSSMPLASHVEVLRHLVSVLILRLAKVTGGSTAPGPAAEVFRRLFEAVERDHMVTRRVGDYAAALGYSPRTLSRATLAATGMSAKKYIDERVLLEAKRLLLHSDLAAKNVAAELGFADPSDFTKFFRLRTGTTPGEFRMRATDSA</sequence>
<keyword evidence="2" id="KW-0238">DNA-binding</keyword>